<dbReference type="InterPro" id="IPR012296">
    <property type="entry name" value="Nuclease_put_TT1808"/>
</dbReference>
<dbReference type="RefSeq" id="WP_149111897.1">
    <property type="nucleotide sequence ID" value="NZ_CP042425.1"/>
</dbReference>
<dbReference type="InterPro" id="IPR011335">
    <property type="entry name" value="Restrct_endonuc-II-like"/>
</dbReference>
<gene>
    <name evidence="2" type="ORF">PX52LOC_04246</name>
</gene>
<dbReference type="AlphaFoldDB" id="A0A5C1AG96"/>
<dbReference type="Pfam" id="PF05685">
    <property type="entry name" value="Uma2"/>
    <property type="match status" value="1"/>
</dbReference>
<dbReference type="PANTHER" id="PTHR34107:SF1">
    <property type="entry name" value="SLL0198 PROTEIN"/>
    <property type="match status" value="1"/>
</dbReference>
<dbReference type="KEGG" id="lrs:PX52LOC_04246"/>
<evidence type="ECO:0000313" key="2">
    <source>
        <dbReference type="EMBL" id="QEL17263.1"/>
    </source>
</evidence>
<dbReference type="PANTHER" id="PTHR34107">
    <property type="entry name" value="SLL0198 PROTEIN-RELATED"/>
    <property type="match status" value="1"/>
</dbReference>
<dbReference type="EMBL" id="CP042425">
    <property type="protein sequence ID" value="QEL17263.1"/>
    <property type="molecule type" value="Genomic_DNA"/>
</dbReference>
<reference evidence="3" key="1">
    <citation type="submission" date="2019-08" db="EMBL/GenBank/DDBJ databases">
        <title>Limnoglobus roseus gen. nov., sp. nov., a novel freshwater planctomycete with a giant genome from the family Gemmataceae.</title>
        <authorList>
            <person name="Kulichevskaya I.S."/>
            <person name="Naumoff D.G."/>
            <person name="Miroshnikov K."/>
            <person name="Ivanova A."/>
            <person name="Philippov D.A."/>
            <person name="Hakobyan A."/>
            <person name="Rijpstra I.C."/>
            <person name="Sinninghe Damste J.S."/>
            <person name="Liesack W."/>
            <person name="Dedysh S.N."/>
        </authorList>
    </citation>
    <scope>NUCLEOTIDE SEQUENCE [LARGE SCALE GENOMIC DNA]</scope>
    <source>
        <strain evidence="3">PX52</strain>
    </source>
</reference>
<proteinExistence type="predicted"/>
<protein>
    <submittedName>
        <fullName evidence="2">Uma2 family endonuclease</fullName>
    </submittedName>
</protein>
<dbReference type="Proteomes" id="UP000324974">
    <property type="component" value="Chromosome"/>
</dbReference>
<organism evidence="2 3">
    <name type="scientific">Limnoglobus roseus</name>
    <dbReference type="NCBI Taxonomy" id="2598579"/>
    <lineage>
        <taxon>Bacteria</taxon>
        <taxon>Pseudomonadati</taxon>
        <taxon>Planctomycetota</taxon>
        <taxon>Planctomycetia</taxon>
        <taxon>Gemmatales</taxon>
        <taxon>Gemmataceae</taxon>
        <taxon>Limnoglobus</taxon>
    </lineage>
</organism>
<keyword evidence="3" id="KW-1185">Reference proteome</keyword>
<dbReference type="Gene3D" id="3.90.1570.10">
    <property type="entry name" value="tt1808, chain A"/>
    <property type="match status" value="1"/>
</dbReference>
<feature type="domain" description="Putative restriction endonuclease" evidence="1">
    <location>
        <begin position="15"/>
        <end position="183"/>
    </location>
</feature>
<dbReference type="CDD" id="cd06260">
    <property type="entry name" value="DUF820-like"/>
    <property type="match status" value="1"/>
</dbReference>
<keyword evidence="2" id="KW-0255">Endonuclease</keyword>
<dbReference type="GO" id="GO:0004519">
    <property type="term" value="F:endonuclease activity"/>
    <property type="evidence" value="ECO:0007669"/>
    <property type="project" value="UniProtKB-KW"/>
</dbReference>
<dbReference type="SUPFAM" id="SSF52980">
    <property type="entry name" value="Restriction endonuclease-like"/>
    <property type="match status" value="1"/>
</dbReference>
<dbReference type="OrthoDB" id="279240at2"/>
<keyword evidence="2" id="KW-0378">Hydrolase</keyword>
<keyword evidence="2" id="KW-0540">Nuclease</keyword>
<evidence type="ECO:0000259" key="1">
    <source>
        <dbReference type="Pfam" id="PF05685"/>
    </source>
</evidence>
<dbReference type="InterPro" id="IPR008538">
    <property type="entry name" value="Uma2"/>
</dbReference>
<evidence type="ECO:0000313" key="3">
    <source>
        <dbReference type="Proteomes" id="UP000324974"/>
    </source>
</evidence>
<sequence>MSTTMPAPPRMAAVEFLRLYGDESGYELVNGIVVKLPMTGGVRGEVCGNVASLIGDHIKEKKLGRVMSNDTYIRTRTNPDGVRTADVCFISYAILPADQPTPAGPLTPPLELVVEVKSSTDCWNAITLKSAEYIAAGVVRVLVLDPETASATIYHPDELPQRFHNGDELTLPEVLPGFAVPVARFFE</sequence>
<name>A0A5C1AG96_9BACT</name>
<accession>A0A5C1AG96</accession>